<dbReference type="Gene3D" id="2.60.40.10">
    <property type="entry name" value="Immunoglobulins"/>
    <property type="match status" value="1"/>
</dbReference>
<dbReference type="InterPro" id="IPR013783">
    <property type="entry name" value="Ig-like_fold"/>
</dbReference>
<dbReference type="InterPro" id="IPR014756">
    <property type="entry name" value="Ig_E-set"/>
</dbReference>
<gene>
    <name evidence="1" type="ORF">OS493_010376</name>
</gene>
<proteinExistence type="predicted"/>
<dbReference type="AlphaFoldDB" id="A0A9X0A467"/>
<dbReference type="EMBL" id="MU825400">
    <property type="protein sequence ID" value="KAJ7392723.1"/>
    <property type="molecule type" value="Genomic_DNA"/>
</dbReference>
<organism evidence="1 2">
    <name type="scientific">Desmophyllum pertusum</name>
    <dbReference type="NCBI Taxonomy" id="174260"/>
    <lineage>
        <taxon>Eukaryota</taxon>
        <taxon>Metazoa</taxon>
        <taxon>Cnidaria</taxon>
        <taxon>Anthozoa</taxon>
        <taxon>Hexacorallia</taxon>
        <taxon>Scleractinia</taxon>
        <taxon>Caryophylliina</taxon>
        <taxon>Caryophylliidae</taxon>
        <taxon>Desmophyllum</taxon>
    </lineage>
</organism>
<dbReference type="SUPFAM" id="SSF81296">
    <property type="entry name" value="E set domains"/>
    <property type="match status" value="1"/>
</dbReference>
<name>A0A9X0A467_9CNID</name>
<keyword evidence="2" id="KW-1185">Reference proteome</keyword>
<sequence>MGHGSEGVMYNTLGGHVTDVVTHPGASTVTMGHGLEGVMYNTLGGHAYVTDVVTHAGASTVTMGHGSEGVMYNTLCGQSVEFTIITKEQNGRKQTEGGDIFEVEICTEAGEIVFNDSSKDCGNGTYSSV</sequence>
<protein>
    <submittedName>
        <fullName evidence="1">Uncharacterized protein</fullName>
    </submittedName>
</protein>
<evidence type="ECO:0000313" key="1">
    <source>
        <dbReference type="EMBL" id="KAJ7392723.1"/>
    </source>
</evidence>
<evidence type="ECO:0000313" key="2">
    <source>
        <dbReference type="Proteomes" id="UP001163046"/>
    </source>
</evidence>
<dbReference type="OrthoDB" id="264520at2759"/>
<dbReference type="Proteomes" id="UP001163046">
    <property type="component" value="Unassembled WGS sequence"/>
</dbReference>
<reference evidence="1" key="1">
    <citation type="submission" date="2023-01" db="EMBL/GenBank/DDBJ databases">
        <title>Genome assembly of the deep-sea coral Lophelia pertusa.</title>
        <authorList>
            <person name="Herrera S."/>
            <person name="Cordes E."/>
        </authorList>
    </citation>
    <scope>NUCLEOTIDE SEQUENCE</scope>
    <source>
        <strain evidence="1">USNM1676648</strain>
        <tissue evidence="1">Polyp</tissue>
    </source>
</reference>
<accession>A0A9X0A467</accession>
<comment type="caution">
    <text evidence="1">The sequence shown here is derived from an EMBL/GenBank/DDBJ whole genome shotgun (WGS) entry which is preliminary data.</text>
</comment>